<organism evidence="1 2">
    <name type="scientific">Suillus subaureus</name>
    <dbReference type="NCBI Taxonomy" id="48587"/>
    <lineage>
        <taxon>Eukaryota</taxon>
        <taxon>Fungi</taxon>
        <taxon>Dikarya</taxon>
        <taxon>Basidiomycota</taxon>
        <taxon>Agaricomycotina</taxon>
        <taxon>Agaricomycetes</taxon>
        <taxon>Agaricomycetidae</taxon>
        <taxon>Boletales</taxon>
        <taxon>Suillineae</taxon>
        <taxon>Suillaceae</taxon>
        <taxon>Suillus</taxon>
    </lineage>
</organism>
<protein>
    <submittedName>
        <fullName evidence="1">Uncharacterized protein</fullName>
    </submittedName>
</protein>
<dbReference type="AlphaFoldDB" id="A0A9P7E0B1"/>
<dbReference type="GeneID" id="64638022"/>
<dbReference type="EMBL" id="JABBWG010000044">
    <property type="protein sequence ID" value="KAG1807336.1"/>
    <property type="molecule type" value="Genomic_DNA"/>
</dbReference>
<evidence type="ECO:0000313" key="1">
    <source>
        <dbReference type="EMBL" id="KAG1807336.1"/>
    </source>
</evidence>
<dbReference type="RefSeq" id="XP_041188005.1">
    <property type="nucleotide sequence ID" value="XM_041344006.1"/>
</dbReference>
<gene>
    <name evidence="1" type="ORF">BJ212DRAFT_760870</name>
</gene>
<name>A0A9P7E0B1_9AGAM</name>
<evidence type="ECO:0000313" key="2">
    <source>
        <dbReference type="Proteomes" id="UP000807769"/>
    </source>
</evidence>
<comment type="caution">
    <text evidence="1">The sequence shown here is derived from an EMBL/GenBank/DDBJ whole genome shotgun (WGS) entry which is preliminary data.</text>
</comment>
<accession>A0A9P7E0B1</accession>
<sequence>MPLMLPPSSRNSTLLVLVSSLDLNAFLLVSIRLWKFYHAPLTWHLILRTLSDVWVHHTRCSSQDLPPLRKTFRRLHPPRYEACNMSSLVAAVILRKWNNRSASPVRPPEFVLLGKKWPSASKWVSLNVSREG</sequence>
<proteinExistence type="predicted"/>
<reference evidence="1" key="1">
    <citation type="journal article" date="2020" name="New Phytol.">
        <title>Comparative genomics reveals dynamic genome evolution in host specialist ectomycorrhizal fungi.</title>
        <authorList>
            <person name="Lofgren L.A."/>
            <person name="Nguyen N.H."/>
            <person name="Vilgalys R."/>
            <person name="Ruytinx J."/>
            <person name="Liao H.L."/>
            <person name="Branco S."/>
            <person name="Kuo A."/>
            <person name="LaButti K."/>
            <person name="Lipzen A."/>
            <person name="Andreopoulos W."/>
            <person name="Pangilinan J."/>
            <person name="Riley R."/>
            <person name="Hundley H."/>
            <person name="Na H."/>
            <person name="Barry K."/>
            <person name="Grigoriev I.V."/>
            <person name="Stajich J.E."/>
            <person name="Kennedy P.G."/>
        </authorList>
    </citation>
    <scope>NUCLEOTIDE SEQUENCE</scope>
    <source>
        <strain evidence="1">MN1</strain>
    </source>
</reference>
<dbReference type="Proteomes" id="UP000807769">
    <property type="component" value="Unassembled WGS sequence"/>
</dbReference>
<keyword evidence="2" id="KW-1185">Reference proteome</keyword>